<dbReference type="Proteomes" id="UP000019591">
    <property type="component" value="Plasmid EAL2_808p"/>
</dbReference>
<accession>W8TI46</accession>
<dbReference type="OrthoDB" id="1707431at2"/>
<proteinExistence type="predicted"/>
<keyword evidence="2" id="KW-1185">Reference proteome</keyword>
<dbReference type="eggNOG" id="ENOG5030F18">
    <property type="taxonomic scope" value="Bacteria"/>
</dbReference>
<organism evidence="1 2">
    <name type="scientific">Peptoclostridium acidaminophilum DSM 3953</name>
    <dbReference type="NCBI Taxonomy" id="1286171"/>
    <lineage>
        <taxon>Bacteria</taxon>
        <taxon>Bacillati</taxon>
        <taxon>Bacillota</taxon>
        <taxon>Clostridia</taxon>
        <taxon>Peptostreptococcales</taxon>
        <taxon>Peptoclostridiaceae</taxon>
        <taxon>Peptoclostridium</taxon>
    </lineage>
</organism>
<name>W8TI46_PEPAC</name>
<dbReference type="EMBL" id="CP007453">
    <property type="protein sequence ID" value="AHM57518.1"/>
    <property type="molecule type" value="Genomic_DNA"/>
</dbReference>
<dbReference type="RefSeq" id="WP_025436441.1">
    <property type="nucleotide sequence ID" value="NZ_CP007453.1"/>
</dbReference>
<gene>
    <name evidence="1" type="ORF">EAL2_808p00110</name>
</gene>
<dbReference type="AlphaFoldDB" id="W8TI46"/>
<sequence>MNPLDTDVVVVFRCGSDPVPLKVKIEEGVFRIDRIKAVERKKLAGEDEIYYSCTSHICERSFDFEIKYTIRTCEWKITKLIL</sequence>
<evidence type="ECO:0000313" key="1">
    <source>
        <dbReference type="EMBL" id="AHM57518.1"/>
    </source>
</evidence>
<geneLocation type="plasmid" evidence="1 2">
    <name>EAL2_808p</name>
</geneLocation>
<evidence type="ECO:0000313" key="2">
    <source>
        <dbReference type="Proteomes" id="UP000019591"/>
    </source>
</evidence>
<protein>
    <submittedName>
        <fullName evidence="1">Uncharacterized protein</fullName>
    </submittedName>
</protein>
<keyword evidence="1" id="KW-0614">Plasmid</keyword>
<reference evidence="1 2" key="1">
    <citation type="journal article" date="2014" name="Genome Announc.">
        <title>Complete Genome Sequence of Amino Acid-Utilizing Eubacterium acidaminophilum al-2 (DSM 3953).</title>
        <authorList>
            <person name="Poehlein A."/>
            <person name="Andreesen J.R."/>
            <person name="Daniel R."/>
        </authorList>
    </citation>
    <scope>NUCLEOTIDE SEQUENCE [LARGE SCALE GENOMIC DNA]</scope>
    <source>
        <strain evidence="1 2">DSM 3953</strain>
        <plasmid evidence="2">Plasmid EAL2_808p</plasmid>
    </source>
</reference>
<dbReference type="KEGG" id="eac:EAL2_808p00110"/>
<dbReference type="HOGENOM" id="CLU_173877_0_0_9"/>
<dbReference type="PATRIC" id="fig|1286171.3.peg.2187"/>